<dbReference type="EMBL" id="CCDP010000003">
    <property type="protein sequence ID" value="CDQ41929.1"/>
    <property type="molecule type" value="Genomic_DNA"/>
</dbReference>
<reference evidence="1 2" key="1">
    <citation type="submission" date="2014-03" db="EMBL/GenBank/DDBJ databases">
        <authorList>
            <person name="Urmite Genomes U."/>
        </authorList>
    </citation>
    <scope>NUCLEOTIDE SEQUENCE [LARGE SCALE GENOMIC DNA]</scope>
    <source>
        <strain evidence="1 2">Vm-5</strain>
    </source>
</reference>
<organism evidence="1 2">
    <name type="scientific">Virgibacillus massiliensis</name>
    <dbReference type="NCBI Taxonomy" id="1462526"/>
    <lineage>
        <taxon>Bacteria</taxon>
        <taxon>Bacillati</taxon>
        <taxon>Bacillota</taxon>
        <taxon>Bacilli</taxon>
        <taxon>Bacillales</taxon>
        <taxon>Bacillaceae</taxon>
        <taxon>Virgibacillus</taxon>
    </lineage>
</organism>
<dbReference type="STRING" id="1462526.BN990_04308"/>
<gene>
    <name evidence="1" type="ORF">BN990_04308</name>
</gene>
<dbReference type="Proteomes" id="UP000028875">
    <property type="component" value="Unassembled WGS sequence"/>
</dbReference>
<accession>A0A024QHG1</accession>
<keyword evidence="2" id="KW-1185">Reference proteome</keyword>
<evidence type="ECO:0000313" key="1">
    <source>
        <dbReference type="EMBL" id="CDQ41929.1"/>
    </source>
</evidence>
<evidence type="ECO:0000313" key="2">
    <source>
        <dbReference type="Proteomes" id="UP000028875"/>
    </source>
</evidence>
<reference evidence="2" key="2">
    <citation type="submission" date="2014-05" db="EMBL/GenBank/DDBJ databases">
        <title>Draft genome sequence of Virgibacillus massiliensis Vm-5.</title>
        <authorList>
            <person name="Khelaifia S."/>
            <person name="Croce O."/>
            <person name="Lagier J.C."/>
            <person name="Raoult D."/>
        </authorList>
    </citation>
    <scope>NUCLEOTIDE SEQUENCE [LARGE SCALE GENOMIC DNA]</scope>
    <source>
        <strain evidence="2">Vm-5</strain>
    </source>
</reference>
<proteinExistence type="predicted"/>
<name>A0A024QHG1_9BACI</name>
<dbReference type="AlphaFoldDB" id="A0A024QHG1"/>
<comment type="caution">
    <text evidence="1">The sequence shown here is derived from an EMBL/GenBank/DDBJ whole genome shotgun (WGS) entry which is preliminary data.</text>
</comment>
<protein>
    <submittedName>
        <fullName evidence="1">Uncharacterized protein</fullName>
    </submittedName>
</protein>
<dbReference type="RefSeq" id="WP_038246980.1">
    <property type="nucleotide sequence ID" value="NZ_BNER01000008.1"/>
</dbReference>
<sequence>MSNYLHATLYFPLSKLDKEVNHLISKLNSGLIYKQLEHLDIVKVQDPYAINGEFLDLEYLLVKKDIPFDRYTEDIHPEDPEAITKIVFYRSESSYTSFEVLTNKVPSVSTKELYDLMKSYANKRITNGDLLIRISELIESNDPLLVSKIKPLVDYKKEDIDHGELE</sequence>